<evidence type="ECO:0000256" key="4">
    <source>
        <dbReference type="PIRSR" id="PIRSR602401-1"/>
    </source>
</evidence>
<evidence type="ECO:0000256" key="3">
    <source>
        <dbReference type="ARBA" id="ARBA00023004"/>
    </source>
</evidence>
<name>A0A2T2NAH0_CORCC</name>
<dbReference type="PANTHER" id="PTHR24305">
    <property type="entry name" value="CYTOCHROME P450"/>
    <property type="match status" value="1"/>
</dbReference>
<dbReference type="PROSITE" id="PS00086">
    <property type="entry name" value="CYTOCHROME_P450"/>
    <property type="match status" value="1"/>
</dbReference>
<dbReference type="Pfam" id="PF00067">
    <property type="entry name" value="p450"/>
    <property type="match status" value="1"/>
</dbReference>
<keyword evidence="6" id="KW-0812">Transmembrane</keyword>
<dbReference type="CDD" id="cd11062">
    <property type="entry name" value="CYP58-like"/>
    <property type="match status" value="1"/>
</dbReference>
<dbReference type="GO" id="GO:0020037">
    <property type="term" value="F:heme binding"/>
    <property type="evidence" value="ECO:0007669"/>
    <property type="project" value="InterPro"/>
</dbReference>
<feature type="binding site" description="axial binding residue" evidence="4">
    <location>
        <position position="459"/>
    </location>
    <ligand>
        <name>heme</name>
        <dbReference type="ChEBI" id="CHEBI:30413"/>
    </ligand>
    <ligandPart>
        <name>Fe</name>
        <dbReference type="ChEBI" id="CHEBI:18248"/>
    </ligandPart>
</feature>
<dbReference type="Gene3D" id="1.10.630.10">
    <property type="entry name" value="Cytochrome P450"/>
    <property type="match status" value="1"/>
</dbReference>
<dbReference type="GO" id="GO:0016705">
    <property type="term" value="F:oxidoreductase activity, acting on paired donors, with incorporation or reduction of molecular oxygen"/>
    <property type="evidence" value="ECO:0007669"/>
    <property type="project" value="InterPro"/>
</dbReference>
<dbReference type="OrthoDB" id="3945418at2759"/>
<dbReference type="SUPFAM" id="SSF48264">
    <property type="entry name" value="Cytochrome P450"/>
    <property type="match status" value="1"/>
</dbReference>
<comment type="similarity">
    <text evidence="5">Belongs to the cytochrome P450 family.</text>
</comment>
<dbReference type="Proteomes" id="UP000240883">
    <property type="component" value="Unassembled WGS sequence"/>
</dbReference>
<proteinExistence type="inferred from homology"/>
<dbReference type="PANTHER" id="PTHR24305:SF147">
    <property type="entry name" value="P450, PUTATIVE (EUROFUNG)-RELATED"/>
    <property type="match status" value="1"/>
</dbReference>
<reference evidence="7 8" key="1">
    <citation type="journal article" date="2018" name="Front. Microbiol.">
        <title>Genome-Wide Analysis of Corynespora cassiicola Leaf Fall Disease Putative Effectors.</title>
        <authorList>
            <person name="Lopez D."/>
            <person name="Ribeiro S."/>
            <person name="Label P."/>
            <person name="Fumanal B."/>
            <person name="Venisse J.S."/>
            <person name="Kohler A."/>
            <person name="de Oliveira R.R."/>
            <person name="Labutti K."/>
            <person name="Lipzen A."/>
            <person name="Lail K."/>
            <person name="Bauer D."/>
            <person name="Ohm R.A."/>
            <person name="Barry K.W."/>
            <person name="Spatafora J."/>
            <person name="Grigoriev I.V."/>
            <person name="Martin F.M."/>
            <person name="Pujade-Renaud V."/>
        </authorList>
    </citation>
    <scope>NUCLEOTIDE SEQUENCE [LARGE SCALE GENOMIC DNA]</scope>
    <source>
        <strain evidence="7 8">Philippines</strain>
    </source>
</reference>
<dbReference type="InterPro" id="IPR050121">
    <property type="entry name" value="Cytochrome_P450_monoxygenase"/>
</dbReference>
<keyword evidence="2 4" id="KW-0479">Metal-binding</keyword>
<dbReference type="PRINTS" id="PR00385">
    <property type="entry name" value="P450"/>
</dbReference>
<evidence type="ECO:0000256" key="1">
    <source>
        <dbReference type="ARBA" id="ARBA00001971"/>
    </source>
</evidence>
<evidence type="ECO:0000313" key="7">
    <source>
        <dbReference type="EMBL" id="PSN62048.1"/>
    </source>
</evidence>
<keyword evidence="5" id="KW-0560">Oxidoreductase</keyword>
<evidence type="ECO:0000256" key="2">
    <source>
        <dbReference type="ARBA" id="ARBA00022723"/>
    </source>
</evidence>
<comment type="cofactor">
    <cofactor evidence="1 4">
        <name>heme</name>
        <dbReference type="ChEBI" id="CHEBI:30413"/>
    </cofactor>
</comment>
<keyword evidence="3 4" id="KW-0408">Iron</keyword>
<gene>
    <name evidence="7" type="ORF">BS50DRAFT_680342</name>
</gene>
<evidence type="ECO:0000256" key="5">
    <source>
        <dbReference type="RuleBase" id="RU000461"/>
    </source>
</evidence>
<evidence type="ECO:0000313" key="8">
    <source>
        <dbReference type="Proteomes" id="UP000240883"/>
    </source>
</evidence>
<dbReference type="InterPro" id="IPR017972">
    <property type="entry name" value="Cyt_P450_CS"/>
</dbReference>
<dbReference type="AlphaFoldDB" id="A0A2T2NAH0"/>
<dbReference type="EMBL" id="KZ678142">
    <property type="protein sequence ID" value="PSN62048.1"/>
    <property type="molecule type" value="Genomic_DNA"/>
</dbReference>
<dbReference type="GO" id="GO:0004497">
    <property type="term" value="F:monooxygenase activity"/>
    <property type="evidence" value="ECO:0007669"/>
    <property type="project" value="UniProtKB-KW"/>
</dbReference>
<protein>
    <submittedName>
        <fullName evidence="7">Cytochrome P450</fullName>
    </submittedName>
</protein>
<dbReference type="PRINTS" id="PR00463">
    <property type="entry name" value="EP450I"/>
</dbReference>
<keyword evidence="5" id="KW-0503">Monooxygenase</keyword>
<dbReference type="InterPro" id="IPR036396">
    <property type="entry name" value="Cyt_P450_sf"/>
</dbReference>
<keyword evidence="4 5" id="KW-0349">Heme</keyword>
<evidence type="ECO:0000256" key="6">
    <source>
        <dbReference type="SAM" id="Phobius"/>
    </source>
</evidence>
<dbReference type="InterPro" id="IPR002401">
    <property type="entry name" value="Cyt_P450_E_grp-I"/>
</dbReference>
<accession>A0A2T2NAH0</accession>
<feature type="transmembrane region" description="Helical" evidence="6">
    <location>
        <begin position="12"/>
        <end position="31"/>
    </location>
</feature>
<organism evidence="7 8">
    <name type="scientific">Corynespora cassiicola Philippines</name>
    <dbReference type="NCBI Taxonomy" id="1448308"/>
    <lineage>
        <taxon>Eukaryota</taxon>
        <taxon>Fungi</taxon>
        <taxon>Dikarya</taxon>
        <taxon>Ascomycota</taxon>
        <taxon>Pezizomycotina</taxon>
        <taxon>Dothideomycetes</taxon>
        <taxon>Pleosporomycetidae</taxon>
        <taxon>Pleosporales</taxon>
        <taxon>Corynesporascaceae</taxon>
        <taxon>Corynespora</taxon>
    </lineage>
</organism>
<keyword evidence="6" id="KW-1133">Transmembrane helix</keyword>
<keyword evidence="8" id="KW-1185">Reference proteome</keyword>
<dbReference type="InterPro" id="IPR001128">
    <property type="entry name" value="Cyt_P450"/>
</dbReference>
<keyword evidence="6" id="KW-0472">Membrane</keyword>
<sequence>MESKSALSLDGLWSAVSLSTVFWLAALWLGYRIAIALYNISPFHPLSRFPGPKIAAASYLYEAYYDWLLLGRYGKVIARMHEQYGPIVRINPDELHCSDPSFTDEIYAGPGRVRDKWQHQLNTGGAGPVSVTGFSTVNHELHRSRKAALSKFFSRQQMLKLEGEVQEFAQMTANKMLTFAGKGAFDVKEAFNCFTADVISQYAFGEPMGFLAQEGWEPNFATWVKSFFKSAYMMRHNALGRRMAQVMPLMADYLGEDIKTVMRQMNVVIPGYIQAALKNPDNGRVFADLLENKSIPPEEKSMYRLSGEGFNFLLAGTETTAATLTVFTYWLLEKPEIYSRLMKDLEGLNPQNIKWVELEKRPYFWAILQECLRMMPGVSHRSARIAREEDLVYKSQDGKIEWVIPRGTPIGMTSMINHWNKELFPNPDEFLPERWLVNGQPNYQLQKKLIAFGKGSRSCIGENLAYCELYLMASLVAFSIIPRARLVDTTIEDISYDHDLIVVQTKKGSISVKIAIE</sequence>
<dbReference type="GO" id="GO:0005506">
    <property type="term" value="F:iron ion binding"/>
    <property type="evidence" value="ECO:0007669"/>
    <property type="project" value="InterPro"/>
</dbReference>
<dbReference type="STRING" id="1448308.A0A2T2NAH0"/>